<proteinExistence type="inferred from homology"/>
<evidence type="ECO:0000256" key="3">
    <source>
        <dbReference type="ARBA" id="ARBA00022898"/>
    </source>
</evidence>
<evidence type="ECO:0000313" key="6">
    <source>
        <dbReference type="EMBL" id="CAD8689288.1"/>
    </source>
</evidence>
<dbReference type="AlphaFoldDB" id="A0A7S0RY22"/>
<keyword evidence="3" id="KW-0663">Pyridoxal phosphate</keyword>
<dbReference type="InterPro" id="IPR001597">
    <property type="entry name" value="ArAA_b-elim_lyase/Thr_aldolase"/>
</dbReference>
<dbReference type="InterPro" id="IPR015424">
    <property type="entry name" value="PyrdxlP-dep_Trfase"/>
</dbReference>
<protein>
    <recommendedName>
        <fullName evidence="5">Aromatic amino acid beta-eliminating lyase/threonine aldolase domain-containing protein</fullName>
    </recommendedName>
</protein>
<evidence type="ECO:0000256" key="1">
    <source>
        <dbReference type="ARBA" id="ARBA00001933"/>
    </source>
</evidence>
<dbReference type="InterPro" id="IPR015421">
    <property type="entry name" value="PyrdxlP-dep_Trfase_major"/>
</dbReference>
<dbReference type="EMBL" id="HBFB01025704">
    <property type="protein sequence ID" value="CAD8689288.1"/>
    <property type="molecule type" value="Transcribed_RNA"/>
</dbReference>
<evidence type="ECO:0000259" key="5">
    <source>
        <dbReference type="Pfam" id="PF01212"/>
    </source>
</evidence>
<dbReference type="GO" id="GO:0008732">
    <property type="term" value="F:L-allo-threonine aldolase activity"/>
    <property type="evidence" value="ECO:0007669"/>
    <property type="project" value="TreeGrafter"/>
</dbReference>
<comment type="cofactor">
    <cofactor evidence="1">
        <name>pyridoxal 5'-phosphate</name>
        <dbReference type="ChEBI" id="CHEBI:597326"/>
    </cofactor>
</comment>
<feature type="domain" description="Aromatic amino acid beta-eliminating lyase/threonine aldolase" evidence="5">
    <location>
        <begin position="4"/>
        <end position="235"/>
    </location>
</feature>
<evidence type="ECO:0000256" key="2">
    <source>
        <dbReference type="ARBA" id="ARBA00006966"/>
    </source>
</evidence>
<dbReference type="Gene3D" id="3.40.640.10">
    <property type="entry name" value="Type I PLP-dependent aspartate aminotransferase-like (Major domain)"/>
    <property type="match status" value="1"/>
</dbReference>
<evidence type="ECO:0000256" key="4">
    <source>
        <dbReference type="ARBA" id="ARBA00023239"/>
    </source>
</evidence>
<organism evidence="6">
    <name type="scientific">Chlamydomonas leiostraca</name>
    <dbReference type="NCBI Taxonomy" id="1034604"/>
    <lineage>
        <taxon>Eukaryota</taxon>
        <taxon>Viridiplantae</taxon>
        <taxon>Chlorophyta</taxon>
        <taxon>core chlorophytes</taxon>
        <taxon>Chlorophyceae</taxon>
        <taxon>CS clade</taxon>
        <taxon>Chlamydomonadales</taxon>
        <taxon>Chlamydomonadaceae</taxon>
        <taxon>Chlamydomonas</taxon>
    </lineage>
</organism>
<reference evidence="6" key="1">
    <citation type="submission" date="2021-01" db="EMBL/GenBank/DDBJ databases">
        <authorList>
            <person name="Corre E."/>
            <person name="Pelletier E."/>
            <person name="Niang G."/>
            <person name="Scheremetjew M."/>
            <person name="Finn R."/>
            <person name="Kale V."/>
            <person name="Holt S."/>
            <person name="Cochrane G."/>
            <person name="Meng A."/>
            <person name="Brown T."/>
            <person name="Cohen L."/>
        </authorList>
    </citation>
    <scope>NUCLEOTIDE SEQUENCE</scope>
    <source>
        <strain evidence="6">SAG 11-49</strain>
    </source>
</reference>
<dbReference type="PANTHER" id="PTHR48097">
    <property type="entry name" value="L-THREONINE ALDOLASE-RELATED"/>
    <property type="match status" value="1"/>
</dbReference>
<dbReference type="GO" id="GO:0006567">
    <property type="term" value="P:L-threonine catabolic process"/>
    <property type="evidence" value="ECO:0007669"/>
    <property type="project" value="TreeGrafter"/>
</dbReference>
<sequence>MSSDFRSDTVTRPSPEMMQAMMTAKVGDDVWGDDPTINELQDFAAAMFGKEAALFCPSGTMTNQIAIKVHTQPGDELICCDAAHIFCYEGGGIAFNSGVQARALPGDHGRITAAQVAAAINGDDPHYPRTSLVALENTTNKGGGAIYPLEEMTEISQLCRARGLALHLDGARVFNACVASRSCGIPSTSASSSTGSTWAVHVTPYGPQELGPLFDSISICLSKGLGCPVGSLLLGGCEGWCEVWCEVWCEL</sequence>
<name>A0A7S0RY22_9CHLO</name>
<dbReference type="SUPFAM" id="SSF53383">
    <property type="entry name" value="PLP-dependent transferases"/>
    <property type="match status" value="1"/>
</dbReference>
<keyword evidence="4" id="KW-0456">Lyase</keyword>
<dbReference type="PANTHER" id="PTHR48097:SF9">
    <property type="entry name" value="L-THREONINE ALDOLASE"/>
    <property type="match status" value="1"/>
</dbReference>
<comment type="similarity">
    <text evidence="2">Belongs to the threonine aldolase family.</text>
</comment>
<accession>A0A7S0RY22</accession>
<dbReference type="GO" id="GO:0005829">
    <property type="term" value="C:cytosol"/>
    <property type="evidence" value="ECO:0007669"/>
    <property type="project" value="TreeGrafter"/>
</dbReference>
<dbReference type="FunFam" id="3.40.640.10:FF:000030">
    <property type="entry name" value="Low-specificity L-threonine aldolase"/>
    <property type="match status" value="1"/>
</dbReference>
<dbReference type="Pfam" id="PF01212">
    <property type="entry name" value="Beta_elim_lyase"/>
    <property type="match status" value="1"/>
</dbReference>
<dbReference type="GO" id="GO:0006545">
    <property type="term" value="P:glycine biosynthetic process"/>
    <property type="evidence" value="ECO:0007669"/>
    <property type="project" value="TreeGrafter"/>
</dbReference>
<gene>
    <name evidence="6" type="ORF">CLEI1391_LOCUS14421</name>
</gene>